<protein>
    <submittedName>
        <fullName evidence="6">Uncharacterized protein</fullName>
    </submittedName>
</protein>
<sequence>MPEKMVVAGKNAGEDGGFMVDPKSNGSGDDISSHIGKNKQFLPKNEEEMQAKISVMEGSGKHHEHEPRIAMEMMKQGAMMTLASTQSNIYNYFKSGVCFSPTSDKAGKLLAEMFVKGFQGFSFGAGAIFKCLENLAESNHVVLLGAPIAIQDRNWEAARKVKHLLYFVILYS</sequence>
<keyword evidence="7" id="KW-1185">Reference proteome</keyword>
<dbReference type="InterPro" id="IPR007941">
    <property type="entry name" value="DUF726"/>
</dbReference>
<dbReference type="AlphaFoldDB" id="A0A2U1P4E2"/>
<evidence type="ECO:0000313" key="6">
    <source>
        <dbReference type="EMBL" id="PWA80560.1"/>
    </source>
</evidence>
<name>A0A2U1P4E2_ARTAN</name>
<accession>A0A2U1P4E2</accession>
<reference evidence="6 7" key="1">
    <citation type="journal article" date="2018" name="Mol. Plant">
        <title>The genome of Artemisia annua provides insight into the evolution of Asteraceae family and artemisinin biosynthesis.</title>
        <authorList>
            <person name="Shen Q."/>
            <person name="Zhang L."/>
            <person name="Liao Z."/>
            <person name="Wang S."/>
            <person name="Yan T."/>
            <person name="Shi P."/>
            <person name="Liu M."/>
            <person name="Fu X."/>
            <person name="Pan Q."/>
            <person name="Wang Y."/>
            <person name="Lv Z."/>
            <person name="Lu X."/>
            <person name="Zhang F."/>
            <person name="Jiang W."/>
            <person name="Ma Y."/>
            <person name="Chen M."/>
            <person name="Hao X."/>
            <person name="Li L."/>
            <person name="Tang Y."/>
            <person name="Lv G."/>
            <person name="Zhou Y."/>
            <person name="Sun X."/>
            <person name="Brodelius P.E."/>
            <person name="Rose J.K.C."/>
            <person name="Tang K."/>
        </authorList>
    </citation>
    <scope>NUCLEOTIDE SEQUENCE [LARGE SCALE GENOMIC DNA]</scope>
    <source>
        <strain evidence="7">cv. Huhao1</strain>
        <tissue evidence="6">Leaf</tissue>
    </source>
</reference>
<dbReference type="STRING" id="35608.A0A2U1P4E2"/>
<dbReference type="EMBL" id="PKPP01001708">
    <property type="protein sequence ID" value="PWA80560.1"/>
    <property type="molecule type" value="Genomic_DNA"/>
</dbReference>
<evidence type="ECO:0000256" key="2">
    <source>
        <dbReference type="ARBA" id="ARBA00022692"/>
    </source>
</evidence>
<evidence type="ECO:0000256" key="5">
    <source>
        <dbReference type="SAM" id="MobiDB-lite"/>
    </source>
</evidence>
<evidence type="ECO:0000313" key="7">
    <source>
        <dbReference type="Proteomes" id="UP000245207"/>
    </source>
</evidence>
<dbReference type="PANTHER" id="PTHR17920:SF3">
    <property type="entry name" value="TRANSMEMBRANE AND COILED-COIL DOMAIN-CONTAINING PROTEIN 4"/>
    <property type="match status" value="1"/>
</dbReference>
<gene>
    <name evidence="6" type="ORF">CTI12_AA195490</name>
</gene>
<organism evidence="6 7">
    <name type="scientific">Artemisia annua</name>
    <name type="common">Sweet wormwood</name>
    <dbReference type="NCBI Taxonomy" id="35608"/>
    <lineage>
        <taxon>Eukaryota</taxon>
        <taxon>Viridiplantae</taxon>
        <taxon>Streptophyta</taxon>
        <taxon>Embryophyta</taxon>
        <taxon>Tracheophyta</taxon>
        <taxon>Spermatophyta</taxon>
        <taxon>Magnoliopsida</taxon>
        <taxon>eudicotyledons</taxon>
        <taxon>Gunneridae</taxon>
        <taxon>Pentapetalae</taxon>
        <taxon>asterids</taxon>
        <taxon>campanulids</taxon>
        <taxon>Asterales</taxon>
        <taxon>Asteraceae</taxon>
        <taxon>Asteroideae</taxon>
        <taxon>Anthemideae</taxon>
        <taxon>Artemisiinae</taxon>
        <taxon>Artemisia</taxon>
    </lineage>
</organism>
<evidence type="ECO:0000256" key="1">
    <source>
        <dbReference type="ARBA" id="ARBA00004141"/>
    </source>
</evidence>
<dbReference type="PANTHER" id="PTHR17920">
    <property type="entry name" value="TRANSMEMBRANE AND COILED-COIL DOMAIN-CONTAINING PROTEIN 4 TMCO4"/>
    <property type="match status" value="1"/>
</dbReference>
<dbReference type="OrthoDB" id="277931at2759"/>
<dbReference type="GO" id="GO:0016020">
    <property type="term" value="C:membrane"/>
    <property type="evidence" value="ECO:0007669"/>
    <property type="project" value="UniProtKB-SubCell"/>
</dbReference>
<keyword evidence="4" id="KW-0472">Membrane</keyword>
<keyword evidence="2" id="KW-0812">Transmembrane</keyword>
<dbReference type="Pfam" id="PF05277">
    <property type="entry name" value="DUF726"/>
    <property type="match status" value="1"/>
</dbReference>
<comment type="caution">
    <text evidence="6">The sequence shown here is derived from an EMBL/GenBank/DDBJ whole genome shotgun (WGS) entry which is preliminary data.</text>
</comment>
<feature type="region of interest" description="Disordered" evidence="5">
    <location>
        <begin position="11"/>
        <end position="36"/>
    </location>
</feature>
<proteinExistence type="predicted"/>
<dbReference type="Proteomes" id="UP000245207">
    <property type="component" value="Unassembled WGS sequence"/>
</dbReference>
<evidence type="ECO:0000256" key="4">
    <source>
        <dbReference type="ARBA" id="ARBA00023136"/>
    </source>
</evidence>
<comment type="subcellular location">
    <subcellularLocation>
        <location evidence="1">Membrane</location>
        <topology evidence="1">Multi-pass membrane protein</topology>
    </subcellularLocation>
</comment>
<keyword evidence="3" id="KW-1133">Transmembrane helix</keyword>
<evidence type="ECO:0000256" key="3">
    <source>
        <dbReference type="ARBA" id="ARBA00022989"/>
    </source>
</evidence>